<dbReference type="OMA" id="SACQIFQ"/>
<dbReference type="PROSITE" id="PS51257">
    <property type="entry name" value="PROKAR_LIPOPROTEIN"/>
    <property type="match status" value="1"/>
</dbReference>
<name>A0A8S1WJW7_PAROT</name>
<keyword evidence="1" id="KW-0732">Signal</keyword>
<protein>
    <recommendedName>
        <fullName evidence="4">Lipoprotein</fullName>
    </recommendedName>
</protein>
<gene>
    <name evidence="2" type="ORF">POCTA_138.1.T0970106</name>
</gene>
<dbReference type="Proteomes" id="UP000683925">
    <property type="component" value="Unassembled WGS sequence"/>
</dbReference>
<feature type="chain" id="PRO_5035878212" description="Lipoprotein" evidence="1">
    <location>
        <begin position="18"/>
        <end position="83"/>
    </location>
</feature>
<feature type="signal peptide" evidence="1">
    <location>
        <begin position="1"/>
        <end position="17"/>
    </location>
</feature>
<dbReference type="AlphaFoldDB" id="A0A8S1WJW7"/>
<dbReference type="OrthoDB" id="305082at2759"/>
<evidence type="ECO:0000313" key="3">
    <source>
        <dbReference type="Proteomes" id="UP000683925"/>
    </source>
</evidence>
<organism evidence="2 3">
    <name type="scientific">Paramecium octaurelia</name>
    <dbReference type="NCBI Taxonomy" id="43137"/>
    <lineage>
        <taxon>Eukaryota</taxon>
        <taxon>Sar</taxon>
        <taxon>Alveolata</taxon>
        <taxon>Ciliophora</taxon>
        <taxon>Intramacronucleata</taxon>
        <taxon>Oligohymenophorea</taxon>
        <taxon>Peniculida</taxon>
        <taxon>Parameciidae</taxon>
        <taxon>Paramecium</taxon>
    </lineage>
</organism>
<evidence type="ECO:0000256" key="1">
    <source>
        <dbReference type="SAM" id="SignalP"/>
    </source>
</evidence>
<comment type="caution">
    <text evidence="2">The sequence shown here is derived from an EMBL/GenBank/DDBJ whole genome shotgun (WGS) entry which is preliminary data.</text>
</comment>
<sequence>MKFIFIAILMVTSLASACKIFQEQPFNQQQYSREQEIAINLKLSNHIILNMESESGPHQKTYSTQPRNQDLKTLFYKLLTIQV</sequence>
<proteinExistence type="predicted"/>
<accession>A0A8S1WJW7</accession>
<evidence type="ECO:0008006" key="4">
    <source>
        <dbReference type="Google" id="ProtNLM"/>
    </source>
</evidence>
<dbReference type="EMBL" id="CAJJDP010000096">
    <property type="protein sequence ID" value="CAD8190364.1"/>
    <property type="molecule type" value="Genomic_DNA"/>
</dbReference>
<keyword evidence="3" id="KW-1185">Reference proteome</keyword>
<reference evidence="2" key="1">
    <citation type="submission" date="2021-01" db="EMBL/GenBank/DDBJ databases">
        <authorList>
            <consortium name="Genoscope - CEA"/>
            <person name="William W."/>
        </authorList>
    </citation>
    <scope>NUCLEOTIDE SEQUENCE</scope>
</reference>
<evidence type="ECO:0000313" key="2">
    <source>
        <dbReference type="EMBL" id="CAD8190364.1"/>
    </source>
</evidence>